<name>A0A8J7JBJ6_9CYAN</name>
<keyword evidence="1" id="KW-0812">Transmembrane</keyword>
<comment type="caution">
    <text evidence="2">The sequence shown here is derived from an EMBL/GenBank/DDBJ whole genome shotgun (WGS) entry which is preliminary data.</text>
</comment>
<proteinExistence type="predicted"/>
<evidence type="ECO:0000313" key="2">
    <source>
        <dbReference type="EMBL" id="MBE9117010.1"/>
    </source>
</evidence>
<evidence type="ECO:0000313" key="3">
    <source>
        <dbReference type="Proteomes" id="UP000654482"/>
    </source>
</evidence>
<dbReference type="Proteomes" id="UP000654482">
    <property type="component" value="Unassembled WGS sequence"/>
</dbReference>
<accession>A0A8J7JBJ6</accession>
<keyword evidence="3" id="KW-1185">Reference proteome</keyword>
<dbReference type="AlphaFoldDB" id="A0A8J7JBJ6"/>
<dbReference type="RefSeq" id="WP_194030095.1">
    <property type="nucleotide sequence ID" value="NZ_JADEWZ010000019.1"/>
</dbReference>
<reference evidence="2" key="1">
    <citation type="submission" date="2020-10" db="EMBL/GenBank/DDBJ databases">
        <authorList>
            <person name="Castelo-Branco R."/>
            <person name="Eusebio N."/>
            <person name="Adriana R."/>
            <person name="Vieira A."/>
            <person name="Brugerolle De Fraissinette N."/>
            <person name="Rezende De Castro R."/>
            <person name="Schneider M.P."/>
            <person name="Vasconcelos V."/>
            <person name="Leao P.N."/>
        </authorList>
    </citation>
    <scope>NUCLEOTIDE SEQUENCE</scope>
    <source>
        <strain evidence="2">LEGE 07157</strain>
    </source>
</reference>
<protein>
    <submittedName>
        <fullName evidence="2">Uncharacterized protein</fullName>
    </submittedName>
</protein>
<evidence type="ECO:0000256" key="1">
    <source>
        <dbReference type="SAM" id="Phobius"/>
    </source>
</evidence>
<feature type="transmembrane region" description="Helical" evidence="1">
    <location>
        <begin position="448"/>
        <end position="475"/>
    </location>
</feature>
<keyword evidence="1" id="KW-0472">Membrane</keyword>
<gene>
    <name evidence="2" type="ORF">IQ249_13990</name>
</gene>
<dbReference type="EMBL" id="JADEWZ010000019">
    <property type="protein sequence ID" value="MBE9117010.1"/>
    <property type="molecule type" value="Genomic_DNA"/>
</dbReference>
<sequence length="480" mass="54572">MAIVLSPTIDLFIYDLRNELGQTLEEIRDNKALFLQKLPRSFSGSTLDADNQYDAEFVELLGEKTQVEQLAFTAEDYQGYYYPIRFQDVYGLLVDCQPKNKNTPLSVSCIGRIKKLLEEKLQGQMATVGQTWMVSVQLSQEPFSEENVEALAKECYREIFPLESWEENYKSKNEFLGGILFELWHYDLKISEELDESVVESSVSNKIADCNHAIVAIYPNRETATVASYFMTEWMRLLSHRHKTLWNYGQSRVLKQILETDIVIIQNYIENFKRRNSKRLGLNNLEIRNEQAKELFCDYSLDLHYFKLKLNAIETNLNNYRKQVEIMQDNLASESLSVNLGFLQQFADRGMQQYYERAKQDYTNLVGGLELLEGAIRLLGNEVSVIRAKRDRAFQDTAISVGVGVGSGIAAAVISSSSLSAEKQQTNIALEHPVGNFLSENLRVPEPWIAPGISVILSLGTALIAGIITSSILWFKSSES</sequence>
<keyword evidence="1" id="KW-1133">Transmembrane helix</keyword>
<organism evidence="2 3">
    <name type="scientific">Lusitaniella coriacea LEGE 07157</name>
    <dbReference type="NCBI Taxonomy" id="945747"/>
    <lineage>
        <taxon>Bacteria</taxon>
        <taxon>Bacillati</taxon>
        <taxon>Cyanobacteriota</taxon>
        <taxon>Cyanophyceae</taxon>
        <taxon>Spirulinales</taxon>
        <taxon>Lusitaniellaceae</taxon>
        <taxon>Lusitaniella</taxon>
    </lineage>
</organism>